<dbReference type="PANTHER" id="PTHR30349:SF81">
    <property type="entry name" value="TYROSINE RECOMBINASE XERC"/>
    <property type="match status" value="1"/>
</dbReference>
<proteinExistence type="inferred from homology"/>
<dbReference type="KEGG" id="tcd:AAIA72_13720"/>
<evidence type="ECO:0000256" key="6">
    <source>
        <dbReference type="ARBA" id="ARBA00022829"/>
    </source>
</evidence>
<feature type="active site" evidence="11">
    <location>
        <position position="173"/>
    </location>
</feature>
<dbReference type="GO" id="GO:0005737">
    <property type="term" value="C:cytoplasm"/>
    <property type="evidence" value="ECO:0007669"/>
    <property type="project" value="UniProtKB-SubCell"/>
</dbReference>
<dbReference type="InterPro" id="IPR023009">
    <property type="entry name" value="Tyrosine_recombinase_XerC/XerD"/>
</dbReference>
<dbReference type="GO" id="GO:0006313">
    <property type="term" value="P:DNA transposition"/>
    <property type="evidence" value="ECO:0007669"/>
    <property type="project" value="UniProtKB-UniRule"/>
</dbReference>
<evidence type="ECO:0000256" key="7">
    <source>
        <dbReference type="ARBA" id="ARBA00022908"/>
    </source>
</evidence>
<dbReference type="InterPro" id="IPR013762">
    <property type="entry name" value="Integrase-like_cat_sf"/>
</dbReference>
<feature type="active site" evidence="11">
    <location>
        <position position="243"/>
    </location>
</feature>
<dbReference type="InterPro" id="IPR002104">
    <property type="entry name" value="Integrase_catalytic"/>
</dbReference>
<evidence type="ECO:0000256" key="8">
    <source>
        <dbReference type="ARBA" id="ARBA00023125"/>
    </source>
</evidence>
<keyword evidence="9 11" id="KW-0233">DNA recombination</keyword>
<dbReference type="NCBIfam" id="TIGR02224">
    <property type="entry name" value="recomb_XerC"/>
    <property type="match status" value="1"/>
</dbReference>
<dbReference type="AlphaFoldDB" id="A0AB39UVA1"/>
<evidence type="ECO:0000256" key="4">
    <source>
        <dbReference type="ARBA" id="ARBA00022490"/>
    </source>
</evidence>
<keyword evidence="4 11" id="KW-0963">Cytoplasm</keyword>
<keyword evidence="6 11" id="KW-0159">Chromosome partition</keyword>
<dbReference type="Pfam" id="PF02899">
    <property type="entry name" value="Phage_int_SAM_1"/>
    <property type="match status" value="1"/>
</dbReference>
<evidence type="ECO:0000256" key="11">
    <source>
        <dbReference type="HAMAP-Rule" id="MF_01808"/>
    </source>
</evidence>
<keyword evidence="5 11" id="KW-0132">Cell division</keyword>
<keyword evidence="10 11" id="KW-0131">Cell cycle</keyword>
<feature type="active site" evidence="11">
    <location>
        <position position="149"/>
    </location>
</feature>
<feature type="domain" description="Tyr recombinase" evidence="12">
    <location>
        <begin position="110"/>
        <end position="291"/>
    </location>
</feature>
<dbReference type="InterPro" id="IPR011931">
    <property type="entry name" value="Recomb_XerC"/>
</dbReference>
<dbReference type="PROSITE" id="PS51900">
    <property type="entry name" value="CB"/>
    <property type="match status" value="1"/>
</dbReference>
<evidence type="ECO:0000313" key="14">
    <source>
        <dbReference type="EMBL" id="XDT71852.1"/>
    </source>
</evidence>
<protein>
    <recommendedName>
        <fullName evidence="3 11">Tyrosine recombinase XerC</fullName>
    </recommendedName>
</protein>
<dbReference type="Pfam" id="PF00589">
    <property type="entry name" value="Phage_integrase"/>
    <property type="match status" value="1"/>
</dbReference>
<dbReference type="GO" id="GO:0007059">
    <property type="term" value="P:chromosome segregation"/>
    <property type="evidence" value="ECO:0007669"/>
    <property type="project" value="UniProtKB-UniRule"/>
</dbReference>
<dbReference type="PANTHER" id="PTHR30349">
    <property type="entry name" value="PHAGE INTEGRASE-RELATED"/>
    <property type="match status" value="1"/>
</dbReference>
<dbReference type="InterPro" id="IPR010998">
    <property type="entry name" value="Integrase_recombinase_N"/>
</dbReference>
<evidence type="ECO:0000256" key="3">
    <source>
        <dbReference type="ARBA" id="ARBA00015804"/>
    </source>
</evidence>
<comment type="function">
    <text evidence="11">Site-specific tyrosine recombinase, which acts by catalyzing the cutting and rejoining of the recombining DNA molecules. The XerC-XerD complex is essential to convert dimers of the bacterial chromosome into monomers to permit their segregation at cell division. It also contributes to the segregational stability of plasmids.</text>
</comment>
<dbReference type="GO" id="GO:0051301">
    <property type="term" value="P:cell division"/>
    <property type="evidence" value="ECO:0007669"/>
    <property type="project" value="UniProtKB-UniRule"/>
</dbReference>
<dbReference type="GO" id="GO:0009037">
    <property type="term" value="F:tyrosine-based site-specific recombinase activity"/>
    <property type="evidence" value="ECO:0007669"/>
    <property type="project" value="UniProtKB-UniRule"/>
</dbReference>
<sequence length="303" mass="34448">MHPETAIHRYLEHLRVERRASPHTLAAYRRDLDKLLQHLRARGMAVDHVGELTSDHVRSALMADMQKGHAPATAQRWLSSLRSFFRYLMQTGVVTRNPVAGMRAPKRGRHLPEVLDVDQMNAMLGAVPEDPHDIRDLAMAELFYGAGLRLSELVSLDLGALNRSEGTLRVTGKGRKERIVPFGRAAQQALDRWLEVRPRWQTADSGEALFLSQRGQRIHPRTVQVRLRRWATLHGSGVHLHPHMLRHSFASHILESSGDLRGVQELLGHANLSTTQIYTHLNFQHLAEVYDKTHPRARRKTGK</sequence>
<keyword evidence="8 11" id="KW-0238">DNA-binding</keyword>
<evidence type="ECO:0000256" key="10">
    <source>
        <dbReference type="ARBA" id="ARBA00023306"/>
    </source>
</evidence>
<comment type="subcellular location">
    <subcellularLocation>
        <location evidence="1 11">Cytoplasm</location>
    </subcellularLocation>
</comment>
<name>A0AB39UVA1_9GAMM</name>
<keyword evidence="7 11" id="KW-0229">DNA integration</keyword>
<feature type="domain" description="Core-binding (CB)" evidence="13">
    <location>
        <begin position="1"/>
        <end position="89"/>
    </location>
</feature>
<dbReference type="PROSITE" id="PS51898">
    <property type="entry name" value="TYR_RECOMBINASE"/>
    <property type="match status" value="1"/>
</dbReference>
<gene>
    <name evidence="11 14" type="primary">xerC</name>
    <name evidence="14" type="ORF">AAIA72_13720</name>
</gene>
<accession>A0AB39UVA1</accession>
<dbReference type="InterPro" id="IPR050090">
    <property type="entry name" value="Tyrosine_recombinase_XerCD"/>
</dbReference>
<comment type="subunit">
    <text evidence="11">Forms a cyclic heterotetrameric complex composed of two molecules of XerC and two molecules of XerD.</text>
</comment>
<dbReference type="InterPro" id="IPR011010">
    <property type="entry name" value="DNA_brk_join_enz"/>
</dbReference>
<evidence type="ECO:0000259" key="12">
    <source>
        <dbReference type="PROSITE" id="PS51898"/>
    </source>
</evidence>
<dbReference type="Gene3D" id="1.10.150.130">
    <property type="match status" value="1"/>
</dbReference>
<dbReference type="EMBL" id="CP154858">
    <property type="protein sequence ID" value="XDT71852.1"/>
    <property type="molecule type" value="Genomic_DNA"/>
</dbReference>
<evidence type="ECO:0000256" key="5">
    <source>
        <dbReference type="ARBA" id="ARBA00022618"/>
    </source>
</evidence>
<dbReference type="CDD" id="cd00798">
    <property type="entry name" value="INT_XerDC_C"/>
    <property type="match status" value="1"/>
</dbReference>
<evidence type="ECO:0000259" key="13">
    <source>
        <dbReference type="PROSITE" id="PS51900"/>
    </source>
</evidence>
<organism evidence="14">
    <name type="scientific">Thermohahella caldifontis</name>
    <dbReference type="NCBI Taxonomy" id="3142973"/>
    <lineage>
        <taxon>Bacteria</taxon>
        <taxon>Pseudomonadati</taxon>
        <taxon>Pseudomonadota</taxon>
        <taxon>Gammaproteobacteria</taxon>
        <taxon>Oceanospirillales</taxon>
        <taxon>Hahellaceae</taxon>
        <taxon>Thermohahella</taxon>
    </lineage>
</organism>
<feature type="active site" evidence="11">
    <location>
        <position position="269"/>
    </location>
</feature>
<evidence type="ECO:0000256" key="9">
    <source>
        <dbReference type="ARBA" id="ARBA00023172"/>
    </source>
</evidence>
<dbReference type="SUPFAM" id="SSF56349">
    <property type="entry name" value="DNA breaking-rejoining enzymes"/>
    <property type="match status" value="1"/>
</dbReference>
<feature type="active site" description="O-(3'-phospho-DNA)-tyrosine intermediate" evidence="11">
    <location>
        <position position="278"/>
    </location>
</feature>
<evidence type="ECO:0000256" key="1">
    <source>
        <dbReference type="ARBA" id="ARBA00004496"/>
    </source>
</evidence>
<dbReference type="HAMAP" id="MF_01808">
    <property type="entry name" value="Recomb_XerC_XerD"/>
    <property type="match status" value="1"/>
</dbReference>
<feature type="active site" evidence="11">
    <location>
        <position position="246"/>
    </location>
</feature>
<reference evidence="14" key="1">
    <citation type="submission" date="2024-05" db="EMBL/GenBank/DDBJ databases">
        <title>Genome sequencing of novel strain.</title>
        <authorList>
            <person name="Ganbat D."/>
            <person name="Ganbat S."/>
            <person name="Lee S.-J."/>
        </authorList>
    </citation>
    <scope>NUCLEOTIDE SEQUENCE</scope>
    <source>
        <strain evidence="14">SMD15-11</strain>
    </source>
</reference>
<dbReference type="GO" id="GO:0003677">
    <property type="term" value="F:DNA binding"/>
    <property type="evidence" value="ECO:0007669"/>
    <property type="project" value="UniProtKB-UniRule"/>
</dbReference>
<dbReference type="NCBIfam" id="NF001399">
    <property type="entry name" value="PRK00283.1"/>
    <property type="match status" value="1"/>
</dbReference>
<comment type="similarity">
    <text evidence="2 11">Belongs to the 'phage' integrase family. XerC subfamily.</text>
</comment>
<evidence type="ECO:0000256" key="2">
    <source>
        <dbReference type="ARBA" id="ARBA00006657"/>
    </source>
</evidence>
<dbReference type="Gene3D" id="1.10.443.10">
    <property type="entry name" value="Intergrase catalytic core"/>
    <property type="match status" value="1"/>
</dbReference>
<dbReference type="InterPro" id="IPR004107">
    <property type="entry name" value="Integrase_SAM-like_N"/>
</dbReference>
<dbReference type="InterPro" id="IPR044068">
    <property type="entry name" value="CB"/>
</dbReference>
<dbReference type="RefSeq" id="WP_369600876.1">
    <property type="nucleotide sequence ID" value="NZ_CP154858.1"/>
</dbReference>